<dbReference type="GO" id="GO:0016020">
    <property type="term" value="C:membrane"/>
    <property type="evidence" value="ECO:0007669"/>
    <property type="project" value="UniProtKB-SubCell"/>
</dbReference>
<sequence length="482" mass="53831">MGSIISLPITMGGSFLASCLGGCCSNMLSKLFNVVGSSSLGTRLLYTIALLFNSVISWISMSANKSYLWPGKTCTSTGECGFFTVHRLNFALGIFHVIMAILLIGVKSTRDRRASLQNSWWSLKFIVYLLLVVFAFVLPNNFYVFFSKWISVPSGSLFILIGLILMVDFAHEWVETCIYHVELEDDNSLLWQKFLVLSTAAMFTVSFAMTVVMFILFAGDQCHMNKTAITTNIILSILSTVLSINPKIQAANPGVGLAQSSMVSMYCTYLTLSAMASEPDDKMCNPLVRNSGTRNLSIIVGSIFTFIAIAYTTTRAAANRALQGSNQNGQIFLSDNDEIEYEGLSGQTRNQLRFEAIKQAVDEGSLPESALYDSMWMIQSNNHNSTPALHNEGENTTNDEEYAGSKYNYTLFHVIFFLATQWIAMLLTINIGKDDLGDFIPVGRTYFYSWVKIVSAWICYGLYNWTIIAPLVLDRFNYDEYY</sequence>
<evidence type="ECO:0000313" key="7">
    <source>
        <dbReference type="EMBL" id="KAK5780997.1"/>
    </source>
</evidence>
<feature type="transmembrane region" description="Helical" evidence="6">
    <location>
        <begin position="125"/>
        <end position="145"/>
    </location>
</feature>
<feature type="transmembrane region" description="Helical" evidence="6">
    <location>
        <begin position="254"/>
        <end position="275"/>
    </location>
</feature>
<dbReference type="PANTHER" id="PTHR10383:SF9">
    <property type="entry name" value="SERINE INCORPORATOR, ISOFORM F"/>
    <property type="match status" value="1"/>
</dbReference>
<feature type="transmembrane region" description="Helical" evidence="6">
    <location>
        <begin position="296"/>
        <end position="314"/>
    </location>
</feature>
<dbReference type="EMBL" id="JAWIZZ010000038">
    <property type="protein sequence ID" value="KAK5780997.1"/>
    <property type="molecule type" value="Genomic_DNA"/>
</dbReference>
<evidence type="ECO:0000256" key="2">
    <source>
        <dbReference type="ARBA" id="ARBA00006665"/>
    </source>
</evidence>
<evidence type="ECO:0000256" key="5">
    <source>
        <dbReference type="ARBA" id="ARBA00023136"/>
    </source>
</evidence>
<feature type="transmembrane region" description="Helical" evidence="6">
    <location>
        <begin position="194"/>
        <end position="217"/>
    </location>
</feature>
<feature type="transmembrane region" description="Helical" evidence="6">
    <location>
        <begin position="85"/>
        <end position="105"/>
    </location>
</feature>
<feature type="transmembrane region" description="Helical" evidence="6">
    <location>
        <begin position="157"/>
        <end position="174"/>
    </location>
</feature>
<feature type="transmembrane region" description="Helical" evidence="6">
    <location>
        <begin position="229"/>
        <end position="248"/>
    </location>
</feature>
<keyword evidence="4 6" id="KW-1133">Transmembrane helix</keyword>
<evidence type="ECO:0000256" key="3">
    <source>
        <dbReference type="ARBA" id="ARBA00022692"/>
    </source>
</evidence>
<evidence type="ECO:0000313" key="8">
    <source>
        <dbReference type="Proteomes" id="UP001306508"/>
    </source>
</evidence>
<gene>
    <name evidence="7" type="ORF">RI543_001384</name>
</gene>
<dbReference type="Proteomes" id="UP001306508">
    <property type="component" value="Unassembled WGS sequence"/>
</dbReference>
<keyword evidence="8" id="KW-1185">Reference proteome</keyword>
<comment type="similarity">
    <text evidence="2">Belongs to the TDE1 family.</text>
</comment>
<protein>
    <recommendedName>
        <fullName evidence="9">Membrane protein TMS1</fullName>
    </recommendedName>
</protein>
<dbReference type="AlphaFoldDB" id="A0AAN7WS34"/>
<feature type="transmembrane region" description="Helical" evidence="6">
    <location>
        <begin position="45"/>
        <end position="64"/>
    </location>
</feature>
<comment type="subcellular location">
    <subcellularLocation>
        <location evidence="1">Membrane</location>
        <topology evidence="1">Multi-pass membrane protein</topology>
    </subcellularLocation>
</comment>
<keyword evidence="5 6" id="KW-0472">Membrane</keyword>
<keyword evidence="3 6" id="KW-0812">Transmembrane</keyword>
<evidence type="ECO:0008006" key="9">
    <source>
        <dbReference type="Google" id="ProtNLM"/>
    </source>
</evidence>
<evidence type="ECO:0000256" key="6">
    <source>
        <dbReference type="SAM" id="Phobius"/>
    </source>
</evidence>
<dbReference type="Pfam" id="PF03348">
    <property type="entry name" value="Serinc"/>
    <property type="match status" value="1"/>
</dbReference>
<evidence type="ECO:0000256" key="4">
    <source>
        <dbReference type="ARBA" id="ARBA00022989"/>
    </source>
</evidence>
<feature type="transmembrane region" description="Helical" evidence="6">
    <location>
        <begin position="450"/>
        <end position="473"/>
    </location>
</feature>
<reference evidence="8" key="1">
    <citation type="submission" date="2023-07" db="EMBL/GenBank/DDBJ databases">
        <title>A draft genome of Kazachstania heterogenica Y-27499.</title>
        <authorList>
            <person name="Donic C."/>
            <person name="Kralova J.S."/>
            <person name="Fidel L."/>
            <person name="Ben-Dor S."/>
            <person name="Jung S."/>
        </authorList>
    </citation>
    <scope>NUCLEOTIDE SEQUENCE [LARGE SCALE GENOMIC DNA]</scope>
    <source>
        <strain evidence="8">Y27499</strain>
    </source>
</reference>
<name>A0AAN7WS34_9SACH</name>
<comment type="caution">
    <text evidence="7">The sequence shown here is derived from an EMBL/GenBank/DDBJ whole genome shotgun (WGS) entry which is preliminary data.</text>
</comment>
<proteinExistence type="inferred from homology"/>
<evidence type="ECO:0000256" key="1">
    <source>
        <dbReference type="ARBA" id="ARBA00004141"/>
    </source>
</evidence>
<organism evidence="7 8">
    <name type="scientific">Arxiozyma heterogenica</name>
    <dbReference type="NCBI Taxonomy" id="278026"/>
    <lineage>
        <taxon>Eukaryota</taxon>
        <taxon>Fungi</taxon>
        <taxon>Dikarya</taxon>
        <taxon>Ascomycota</taxon>
        <taxon>Saccharomycotina</taxon>
        <taxon>Saccharomycetes</taxon>
        <taxon>Saccharomycetales</taxon>
        <taxon>Saccharomycetaceae</taxon>
        <taxon>Arxiozyma</taxon>
    </lineage>
</organism>
<feature type="transmembrane region" description="Helical" evidence="6">
    <location>
        <begin position="409"/>
        <end position="429"/>
    </location>
</feature>
<dbReference type="PANTHER" id="PTHR10383">
    <property type="entry name" value="SERINE INCORPORATOR"/>
    <property type="match status" value="1"/>
</dbReference>
<accession>A0AAN7WS34</accession>
<dbReference type="InterPro" id="IPR005016">
    <property type="entry name" value="TDE1/TMS"/>
</dbReference>